<dbReference type="AlphaFoldDB" id="A0A5M3X202"/>
<dbReference type="OrthoDB" id="3519605at2"/>
<comment type="caution">
    <text evidence="1">The sequence shown here is derived from an EMBL/GenBank/DDBJ whole genome shotgun (WGS) entry which is preliminary data.</text>
</comment>
<reference evidence="1 2" key="1">
    <citation type="submission" date="2019-10" db="EMBL/GenBank/DDBJ databases">
        <title>Whole genome shotgun sequence of Acrocarpospora macrocephala NBRC 16266.</title>
        <authorList>
            <person name="Ichikawa N."/>
            <person name="Kimura A."/>
            <person name="Kitahashi Y."/>
            <person name="Komaki H."/>
            <person name="Oguchi A."/>
        </authorList>
    </citation>
    <scope>NUCLEOTIDE SEQUENCE [LARGE SCALE GENOMIC DNA]</scope>
    <source>
        <strain evidence="1 2">NBRC 16266</strain>
    </source>
</reference>
<evidence type="ECO:0000313" key="2">
    <source>
        <dbReference type="Proteomes" id="UP000331127"/>
    </source>
</evidence>
<organism evidence="1 2">
    <name type="scientific">Acrocarpospora macrocephala</name>
    <dbReference type="NCBI Taxonomy" id="150177"/>
    <lineage>
        <taxon>Bacteria</taxon>
        <taxon>Bacillati</taxon>
        <taxon>Actinomycetota</taxon>
        <taxon>Actinomycetes</taxon>
        <taxon>Streptosporangiales</taxon>
        <taxon>Streptosporangiaceae</taxon>
        <taxon>Acrocarpospora</taxon>
    </lineage>
</organism>
<sequence>MPHKPLSNWTIAVHRPETGTARWDPSADVNDGDDRADARLLPEFGAGWLRRRVTLDISPGVLGLVHQESGRIVVELDEMAQPIEVSEAGLAIIDRIEAQWPEAVLDAAELEALGNERIPLRHLLVRRLAEEGDPPAELFHVLPWDLVSRLAEEVIAALQGTTPGTPIWLRHWFTPAGSRFTAALEQLAAGQRAADATVARLGATALCARLPRLEISRVPRVARLGLSRLMDVLASGDPFLAYSARLASQHLTGDDHAGARNGHLVRLTSTLRPAAATDRRIRRHSEQLHRDPFTIDLHVTDTGRLEIDVAATLTPDLAATVSRTYHVMVLPVDVRGTDGDFSYFIPLQVTSDGLVGFASLPMPSGEFEVTFDDPPIGLAEVKFLHADDLRSSVRTVRTNRALRPWRELAARLPADHPLHGLLAALTGETR</sequence>
<proteinExistence type="predicted"/>
<protein>
    <submittedName>
        <fullName evidence="1">Uncharacterized protein</fullName>
    </submittedName>
</protein>
<dbReference type="RefSeq" id="WP_155357632.1">
    <property type="nucleotide sequence ID" value="NZ_BAAAHL010000012.1"/>
</dbReference>
<gene>
    <name evidence="1" type="ORF">Amac_059350</name>
</gene>
<dbReference type="Proteomes" id="UP000331127">
    <property type="component" value="Unassembled WGS sequence"/>
</dbReference>
<keyword evidence="2" id="KW-1185">Reference proteome</keyword>
<evidence type="ECO:0000313" key="1">
    <source>
        <dbReference type="EMBL" id="GES12338.1"/>
    </source>
</evidence>
<name>A0A5M3X202_9ACTN</name>
<dbReference type="EMBL" id="BLAE01000035">
    <property type="protein sequence ID" value="GES12338.1"/>
    <property type="molecule type" value="Genomic_DNA"/>
</dbReference>
<accession>A0A5M3X202</accession>